<evidence type="ECO:0000313" key="3">
    <source>
        <dbReference type="EMBL" id="SDJ31237.1"/>
    </source>
</evidence>
<evidence type="ECO:0000259" key="2">
    <source>
        <dbReference type="Pfam" id="PF20573"/>
    </source>
</evidence>
<evidence type="ECO:0000256" key="1">
    <source>
        <dbReference type="SAM" id="SignalP"/>
    </source>
</evidence>
<dbReference type="InterPro" id="IPR046709">
    <property type="entry name" value="DUF6782"/>
</dbReference>
<feature type="domain" description="DUF6782" evidence="2">
    <location>
        <begin position="18"/>
        <end position="242"/>
    </location>
</feature>
<gene>
    <name evidence="3" type="ORF">SAMN05421850_1139</name>
</gene>
<keyword evidence="4" id="KW-1185">Reference proteome</keyword>
<keyword evidence="1" id="KW-0732">Signal</keyword>
<dbReference type="AlphaFoldDB" id="A0A1G8SPV6"/>
<sequence length="247" mass="26790">MRSLMPILLALCVLAAPARAETKCAAPPFDTLPALTQSLSDLSLVFNAFAALRDTLNTEVSQVCIVDPMIGARGYFEPDTGRLMLAADLPPGLGQAVLVHELRHVQQFSLGTCPTPALTMQDYAQAVFAMEADASVTSLVVADYLRERGKPAMWQALAEWPMQADIAAAYDAARAQGVEAAAAAAFAAWYDNEDRRRSYYASTCLDYLDREERSHRLPAQGALSEGFYSQLCVLPDGRAYSCMAPDD</sequence>
<feature type="chain" id="PRO_5011580590" description="DUF6782 domain-containing protein" evidence="1">
    <location>
        <begin position="21"/>
        <end position="247"/>
    </location>
</feature>
<dbReference type="Pfam" id="PF20573">
    <property type="entry name" value="DUF6782"/>
    <property type="match status" value="1"/>
</dbReference>
<dbReference type="EMBL" id="FNEB01000013">
    <property type="protein sequence ID" value="SDJ31237.1"/>
    <property type="molecule type" value="Genomic_DNA"/>
</dbReference>
<reference evidence="3 4" key="1">
    <citation type="submission" date="2016-10" db="EMBL/GenBank/DDBJ databases">
        <authorList>
            <person name="de Groot N.N."/>
        </authorList>
    </citation>
    <scope>NUCLEOTIDE SEQUENCE [LARGE SCALE GENOMIC DNA]</scope>
    <source>
        <strain evidence="3 4">DSM 28010</strain>
    </source>
</reference>
<name>A0A1G8SPV6_9RHOB</name>
<organism evidence="3 4">
    <name type="scientific">Lutimaribacter saemankumensis</name>
    <dbReference type="NCBI Taxonomy" id="490829"/>
    <lineage>
        <taxon>Bacteria</taxon>
        <taxon>Pseudomonadati</taxon>
        <taxon>Pseudomonadota</taxon>
        <taxon>Alphaproteobacteria</taxon>
        <taxon>Rhodobacterales</taxon>
        <taxon>Roseobacteraceae</taxon>
        <taxon>Lutimaribacter</taxon>
    </lineage>
</organism>
<protein>
    <recommendedName>
        <fullName evidence="2">DUF6782 domain-containing protein</fullName>
    </recommendedName>
</protein>
<proteinExistence type="predicted"/>
<dbReference type="Proteomes" id="UP000199340">
    <property type="component" value="Unassembled WGS sequence"/>
</dbReference>
<feature type="signal peptide" evidence="1">
    <location>
        <begin position="1"/>
        <end position="20"/>
    </location>
</feature>
<evidence type="ECO:0000313" key="4">
    <source>
        <dbReference type="Proteomes" id="UP000199340"/>
    </source>
</evidence>
<accession>A0A1G8SPV6</accession>